<gene>
    <name evidence="4" type="primary">LOC112283499</name>
    <name evidence="3" type="ORF">PHYPA_008355</name>
</gene>
<accession>A0A2K1KDX3</accession>
<dbReference type="Proteomes" id="UP000006727">
    <property type="component" value="Chromosome 6"/>
</dbReference>
<feature type="compositionally biased region" description="Basic and acidic residues" evidence="1">
    <location>
        <begin position="215"/>
        <end position="224"/>
    </location>
</feature>
<protein>
    <recommendedName>
        <fullName evidence="2">Hypervirulence associated protein TUDOR domain-containing protein</fullName>
    </recommendedName>
</protein>
<dbReference type="EMBL" id="ABEU02000006">
    <property type="protein sequence ID" value="PNR51981.1"/>
    <property type="molecule type" value="Genomic_DNA"/>
</dbReference>
<dbReference type="InterPro" id="IPR021331">
    <property type="entry name" value="Hva1_TUDOR"/>
</dbReference>
<dbReference type="EnsemblPlants" id="Pp3c6_1130V3.1">
    <property type="protein sequence ID" value="Pp3c6_1130V3.1"/>
    <property type="gene ID" value="Pp3c6_1130"/>
</dbReference>
<dbReference type="RefSeq" id="XP_024378009.1">
    <property type="nucleotide sequence ID" value="XM_024522241.2"/>
</dbReference>
<feature type="region of interest" description="Disordered" evidence="1">
    <location>
        <begin position="192"/>
        <end position="237"/>
    </location>
</feature>
<feature type="compositionally biased region" description="Acidic residues" evidence="1">
    <location>
        <begin position="75"/>
        <end position="102"/>
    </location>
</feature>
<feature type="domain" description="Hypervirulence associated protein TUDOR" evidence="2">
    <location>
        <begin position="9"/>
        <end position="66"/>
    </location>
</feature>
<reference evidence="4" key="3">
    <citation type="submission" date="2020-12" db="UniProtKB">
        <authorList>
            <consortium name="EnsemblPlants"/>
        </authorList>
    </citation>
    <scope>IDENTIFICATION</scope>
</reference>
<dbReference type="Pfam" id="PF11160">
    <property type="entry name" value="Hva1_TUDOR"/>
    <property type="match status" value="1"/>
</dbReference>
<proteinExistence type="predicted"/>
<dbReference type="Gene3D" id="2.30.30.1060">
    <property type="match status" value="1"/>
</dbReference>
<organism evidence="3">
    <name type="scientific">Physcomitrium patens</name>
    <name type="common">Spreading-leaved earth moss</name>
    <name type="synonym">Physcomitrella patens</name>
    <dbReference type="NCBI Taxonomy" id="3218"/>
    <lineage>
        <taxon>Eukaryota</taxon>
        <taxon>Viridiplantae</taxon>
        <taxon>Streptophyta</taxon>
        <taxon>Embryophyta</taxon>
        <taxon>Bryophyta</taxon>
        <taxon>Bryophytina</taxon>
        <taxon>Bryopsida</taxon>
        <taxon>Funariidae</taxon>
        <taxon>Funariales</taxon>
        <taxon>Funariaceae</taxon>
        <taxon>Physcomitrium</taxon>
    </lineage>
</organism>
<feature type="region of interest" description="Disordered" evidence="1">
    <location>
        <begin position="75"/>
        <end position="158"/>
    </location>
</feature>
<reference evidence="3 5" key="2">
    <citation type="journal article" date="2018" name="Plant J.">
        <title>The Physcomitrella patens chromosome-scale assembly reveals moss genome structure and evolution.</title>
        <authorList>
            <person name="Lang D."/>
            <person name="Ullrich K.K."/>
            <person name="Murat F."/>
            <person name="Fuchs J."/>
            <person name="Jenkins J."/>
            <person name="Haas F.B."/>
            <person name="Piednoel M."/>
            <person name="Gundlach H."/>
            <person name="Van Bel M."/>
            <person name="Meyberg R."/>
            <person name="Vives C."/>
            <person name="Morata J."/>
            <person name="Symeonidi A."/>
            <person name="Hiss M."/>
            <person name="Muchero W."/>
            <person name="Kamisugi Y."/>
            <person name="Saleh O."/>
            <person name="Blanc G."/>
            <person name="Decker E.L."/>
            <person name="van Gessel N."/>
            <person name="Grimwood J."/>
            <person name="Hayes R.D."/>
            <person name="Graham S.W."/>
            <person name="Gunter L.E."/>
            <person name="McDaniel S.F."/>
            <person name="Hoernstein S.N.W."/>
            <person name="Larsson A."/>
            <person name="Li F.W."/>
            <person name="Perroud P.F."/>
            <person name="Phillips J."/>
            <person name="Ranjan P."/>
            <person name="Rokshar D.S."/>
            <person name="Rothfels C.J."/>
            <person name="Schneider L."/>
            <person name="Shu S."/>
            <person name="Stevenson D.W."/>
            <person name="Thummler F."/>
            <person name="Tillich M."/>
            <person name="Villarreal Aguilar J.C."/>
            <person name="Widiez T."/>
            <person name="Wong G.K."/>
            <person name="Wymore A."/>
            <person name="Zhang Y."/>
            <person name="Zimmer A.D."/>
            <person name="Quatrano R.S."/>
            <person name="Mayer K.F.X."/>
            <person name="Goodstein D."/>
            <person name="Casacuberta J.M."/>
            <person name="Vandepoele K."/>
            <person name="Reski R."/>
            <person name="Cuming A.C."/>
            <person name="Tuskan G.A."/>
            <person name="Maumus F."/>
            <person name="Salse J."/>
            <person name="Schmutz J."/>
            <person name="Rensing S.A."/>
        </authorList>
    </citation>
    <scope>NUCLEOTIDE SEQUENCE [LARGE SCALE GENOMIC DNA]</scope>
    <source>
        <strain evidence="4 5">cv. Gransden 2004</strain>
    </source>
</reference>
<dbReference type="Gramene" id="Pp3c6_1130V3.2">
    <property type="protein sequence ID" value="Pp3c6_1130V3.2"/>
    <property type="gene ID" value="Pp3c6_1130"/>
</dbReference>
<dbReference type="Gramene" id="Pp3c6_1130V3.1">
    <property type="protein sequence ID" value="Pp3c6_1130V3.1"/>
    <property type="gene ID" value="Pp3c6_1130"/>
</dbReference>
<reference evidence="3 5" key="1">
    <citation type="journal article" date="2008" name="Science">
        <title>The Physcomitrella genome reveals evolutionary insights into the conquest of land by plants.</title>
        <authorList>
            <person name="Rensing S."/>
            <person name="Lang D."/>
            <person name="Zimmer A."/>
            <person name="Terry A."/>
            <person name="Salamov A."/>
            <person name="Shapiro H."/>
            <person name="Nishiyama T."/>
            <person name="Perroud P.-F."/>
            <person name="Lindquist E."/>
            <person name="Kamisugi Y."/>
            <person name="Tanahashi T."/>
            <person name="Sakakibara K."/>
            <person name="Fujita T."/>
            <person name="Oishi K."/>
            <person name="Shin-I T."/>
            <person name="Kuroki Y."/>
            <person name="Toyoda A."/>
            <person name="Suzuki Y."/>
            <person name="Hashimoto A."/>
            <person name="Yamaguchi K."/>
            <person name="Sugano A."/>
            <person name="Kohara Y."/>
            <person name="Fujiyama A."/>
            <person name="Anterola A."/>
            <person name="Aoki S."/>
            <person name="Ashton N."/>
            <person name="Barbazuk W.B."/>
            <person name="Barker E."/>
            <person name="Bennetzen J."/>
            <person name="Bezanilla M."/>
            <person name="Blankenship R."/>
            <person name="Cho S.H."/>
            <person name="Dutcher S."/>
            <person name="Estelle M."/>
            <person name="Fawcett J.A."/>
            <person name="Gundlach H."/>
            <person name="Hanada K."/>
            <person name="Heyl A."/>
            <person name="Hicks K.A."/>
            <person name="Hugh J."/>
            <person name="Lohr M."/>
            <person name="Mayer K."/>
            <person name="Melkozernov A."/>
            <person name="Murata T."/>
            <person name="Nelson D."/>
            <person name="Pils B."/>
            <person name="Prigge M."/>
            <person name="Reiss B."/>
            <person name="Renner T."/>
            <person name="Rombauts S."/>
            <person name="Rushton P."/>
            <person name="Sanderfoot A."/>
            <person name="Schween G."/>
            <person name="Shiu S.-H."/>
            <person name="Stueber K."/>
            <person name="Theodoulou F.L."/>
            <person name="Tu H."/>
            <person name="Van de Peer Y."/>
            <person name="Verrier P.J."/>
            <person name="Waters E."/>
            <person name="Wood A."/>
            <person name="Yang L."/>
            <person name="Cove D."/>
            <person name="Cuming A."/>
            <person name="Hasebe M."/>
            <person name="Lucas S."/>
            <person name="Mishler D.B."/>
            <person name="Reski R."/>
            <person name="Grigoriev I."/>
            <person name="Quatrano R.S."/>
            <person name="Boore J.L."/>
        </authorList>
    </citation>
    <scope>NUCLEOTIDE SEQUENCE [LARGE SCALE GENOMIC DNA]</scope>
    <source>
        <strain evidence="4 5">cv. Gransden 2004</strain>
    </source>
</reference>
<evidence type="ECO:0000313" key="4">
    <source>
        <dbReference type="EnsemblPlants" id="Pp3c6_1130V3.1"/>
    </source>
</evidence>
<dbReference type="OrthoDB" id="10052172at2759"/>
<evidence type="ECO:0000259" key="2">
    <source>
        <dbReference type="Pfam" id="PF11160"/>
    </source>
</evidence>
<keyword evidence="5" id="KW-1185">Reference proteome</keyword>
<evidence type="ECO:0000313" key="5">
    <source>
        <dbReference type="Proteomes" id="UP000006727"/>
    </source>
</evidence>
<dbReference type="AlphaFoldDB" id="A0A2K1KDX3"/>
<evidence type="ECO:0000256" key="1">
    <source>
        <dbReference type="SAM" id="MobiDB-lite"/>
    </source>
</evidence>
<sequence>MTKPEFNVGDRISWNYGKGKGKGHIVERVIKPTKLYGKNFKASPEEPKYRIKSDKGKELIRNPETLQMLLEDTAADDNEEEEMEAVEDSQDVLNDNDEDPVADIEGAEKKEEITESLASKHREVEAKAEEMKDRPRQVSKERELGAEPGKPLEQMPGAQIKLDQISGKTKPFLDAADDNADLAKVEVHYDPVKEGPLNASNGNGDVVMEESGGLAKKESPHGLPHETVPQPDLNAVK</sequence>
<evidence type="ECO:0000313" key="3">
    <source>
        <dbReference type="EMBL" id="PNR51981.1"/>
    </source>
</evidence>
<dbReference type="EnsemblPlants" id="Pp3c6_1130V3.2">
    <property type="protein sequence ID" value="Pp3c6_1130V3.2"/>
    <property type="gene ID" value="Pp3c6_1130"/>
</dbReference>
<feature type="compositionally biased region" description="Basic and acidic residues" evidence="1">
    <location>
        <begin position="106"/>
        <end position="145"/>
    </location>
</feature>
<dbReference type="GeneID" id="112283499"/>
<name>A0A2K1KDX3_PHYPA</name>